<proteinExistence type="predicted"/>
<organism evidence="10 11">
    <name type="scientific">Endobacterium cereale</name>
    <dbReference type="NCBI Taxonomy" id="2663029"/>
    <lineage>
        <taxon>Bacteria</taxon>
        <taxon>Pseudomonadati</taxon>
        <taxon>Pseudomonadota</taxon>
        <taxon>Alphaproteobacteria</taxon>
        <taxon>Hyphomicrobiales</taxon>
        <taxon>Rhizobiaceae</taxon>
        <taxon>Endobacterium</taxon>
    </lineage>
</organism>
<dbReference type="EMBL" id="WIXI01000036">
    <property type="protein sequence ID" value="MQY45707.1"/>
    <property type="molecule type" value="Genomic_DNA"/>
</dbReference>
<evidence type="ECO:0000259" key="9">
    <source>
        <dbReference type="Pfam" id="PF13231"/>
    </source>
</evidence>
<keyword evidence="2" id="KW-1003">Cell membrane</keyword>
<feature type="transmembrane region" description="Helical" evidence="8">
    <location>
        <begin position="206"/>
        <end position="227"/>
    </location>
</feature>
<evidence type="ECO:0000256" key="4">
    <source>
        <dbReference type="ARBA" id="ARBA00022679"/>
    </source>
</evidence>
<sequence length="509" mass="54992">MAATSSVSAKSSSFFGKPHTIFWLLLAYFVLSVILRLVRSDALQPDEAEQIFQSQYLLMGYGRQPPFYNWLQIGIFELVGPSILGLSLLKNGLLALTCIIFGLAARTVAKDRDMGAAAMLGVLTMPATIVMVQRDLTHAIALFCFVALFLLTFFRTLTKPSLLAYLATGVVVGLGIITKYNFVILPAAAIIAALSDADLRKRVFDWRLIPALVVAGLICLPHMLWVLHNLDAATSGTISAMHDDSSGNALFDRITGLLSIIISALQGTIPTLIFFAIAFPGQIRAAWQAENRWTRLTGITLIACLAIVAVIALGFGASSIRQKWLAPFLMLFPLYLCMKLDAAGVEARIGLKRLAIAVLSVATLFIVYLFAANALGPLFGKQGKETVPYYAFVERILAENGNERPTVIVTDNAYLGGAARILLPNALLRLPSERTLADATPTPAAGSTLVLWTGENPDAETQTPPTELMEMLANYGIAADAPAKTMAVPYQFSGGAKSAKFSYMWLPAR</sequence>
<feature type="transmembrane region" description="Helical" evidence="8">
    <location>
        <begin position="21"/>
        <end position="38"/>
    </location>
</feature>
<feature type="transmembrane region" description="Helical" evidence="8">
    <location>
        <begin position="254"/>
        <end position="279"/>
    </location>
</feature>
<keyword evidence="4 10" id="KW-0808">Transferase</keyword>
<evidence type="ECO:0000256" key="6">
    <source>
        <dbReference type="ARBA" id="ARBA00022989"/>
    </source>
</evidence>
<keyword evidence="7 8" id="KW-0472">Membrane</keyword>
<comment type="caution">
    <text evidence="10">The sequence shown here is derived from an EMBL/GenBank/DDBJ whole genome shotgun (WGS) entry which is preliminary data.</text>
</comment>
<evidence type="ECO:0000313" key="11">
    <source>
        <dbReference type="Proteomes" id="UP000435138"/>
    </source>
</evidence>
<keyword evidence="6 8" id="KW-1133">Transmembrane helix</keyword>
<evidence type="ECO:0000256" key="5">
    <source>
        <dbReference type="ARBA" id="ARBA00022692"/>
    </source>
</evidence>
<keyword evidence="5 8" id="KW-0812">Transmembrane</keyword>
<evidence type="ECO:0000256" key="3">
    <source>
        <dbReference type="ARBA" id="ARBA00022676"/>
    </source>
</evidence>
<dbReference type="PANTHER" id="PTHR33908">
    <property type="entry name" value="MANNOSYLTRANSFERASE YKCB-RELATED"/>
    <property type="match status" value="1"/>
</dbReference>
<feature type="transmembrane region" description="Helical" evidence="8">
    <location>
        <begin position="139"/>
        <end position="157"/>
    </location>
</feature>
<feature type="domain" description="Glycosyltransferase RgtA/B/C/D-like" evidence="9">
    <location>
        <begin position="64"/>
        <end position="225"/>
    </location>
</feature>
<feature type="transmembrane region" description="Helical" evidence="8">
    <location>
        <begin position="299"/>
        <end position="318"/>
    </location>
</feature>
<evidence type="ECO:0000256" key="2">
    <source>
        <dbReference type="ARBA" id="ARBA00022475"/>
    </source>
</evidence>
<dbReference type="Proteomes" id="UP000435138">
    <property type="component" value="Unassembled WGS sequence"/>
</dbReference>
<evidence type="ECO:0000256" key="8">
    <source>
        <dbReference type="SAM" id="Phobius"/>
    </source>
</evidence>
<dbReference type="Pfam" id="PF13231">
    <property type="entry name" value="PMT_2"/>
    <property type="match status" value="1"/>
</dbReference>
<evidence type="ECO:0000256" key="7">
    <source>
        <dbReference type="ARBA" id="ARBA00023136"/>
    </source>
</evidence>
<feature type="transmembrane region" description="Helical" evidence="8">
    <location>
        <begin position="163"/>
        <end position="194"/>
    </location>
</feature>
<feature type="transmembrane region" description="Helical" evidence="8">
    <location>
        <begin position="324"/>
        <end position="342"/>
    </location>
</feature>
<dbReference type="RefSeq" id="WP_153353224.1">
    <property type="nucleotide sequence ID" value="NZ_JAYKOO010000005.1"/>
</dbReference>
<feature type="transmembrane region" description="Helical" evidence="8">
    <location>
        <begin position="115"/>
        <end position="132"/>
    </location>
</feature>
<feature type="transmembrane region" description="Helical" evidence="8">
    <location>
        <begin position="354"/>
        <end position="375"/>
    </location>
</feature>
<dbReference type="PANTHER" id="PTHR33908:SF11">
    <property type="entry name" value="MEMBRANE PROTEIN"/>
    <property type="match status" value="1"/>
</dbReference>
<evidence type="ECO:0000313" key="10">
    <source>
        <dbReference type="EMBL" id="MQY45707.1"/>
    </source>
</evidence>
<dbReference type="GO" id="GO:0005886">
    <property type="term" value="C:plasma membrane"/>
    <property type="evidence" value="ECO:0007669"/>
    <property type="project" value="UniProtKB-SubCell"/>
</dbReference>
<dbReference type="InterPro" id="IPR050297">
    <property type="entry name" value="LipidA_mod_glycosyltrf_83"/>
</dbReference>
<protein>
    <submittedName>
        <fullName evidence="10">Glycosyltransferase</fullName>
    </submittedName>
</protein>
<dbReference type="GO" id="GO:0016763">
    <property type="term" value="F:pentosyltransferase activity"/>
    <property type="evidence" value="ECO:0007669"/>
    <property type="project" value="TreeGrafter"/>
</dbReference>
<keyword evidence="3" id="KW-0328">Glycosyltransferase</keyword>
<dbReference type="InterPro" id="IPR038731">
    <property type="entry name" value="RgtA/B/C-like"/>
</dbReference>
<dbReference type="GO" id="GO:0009103">
    <property type="term" value="P:lipopolysaccharide biosynthetic process"/>
    <property type="evidence" value="ECO:0007669"/>
    <property type="project" value="UniProtKB-ARBA"/>
</dbReference>
<dbReference type="AlphaFoldDB" id="A0A6A8A795"/>
<evidence type="ECO:0000256" key="1">
    <source>
        <dbReference type="ARBA" id="ARBA00004651"/>
    </source>
</evidence>
<name>A0A6A8A795_9HYPH</name>
<reference evidence="10 11" key="1">
    <citation type="submission" date="2019-11" db="EMBL/GenBank/DDBJ databases">
        <title>Genome analysis of Rhizobacterium cereale a novel genus and species isolated from maize roots in North Spain.</title>
        <authorList>
            <person name="Menendez E."/>
            <person name="Flores-Felix J.D."/>
            <person name="Ramirez-Bahena M.-H."/>
            <person name="Igual J.M."/>
            <person name="Garcia-Fraile P."/>
            <person name="Peix A."/>
            <person name="Velazquez E."/>
        </authorList>
    </citation>
    <scope>NUCLEOTIDE SEQUENCE [LARGE SCALE GENOMIC DNA]</scope>
    <source>
        <strain evidence="10 11">RZME27</strain>
    </source>
</reference>
<accession>A0A6A8A795</accession>
<keyword evidence="11" id="KW-1185">Reference proteome</keyword>
<comment type="subcellular location">
    <subcellularLocation>
        <location evidence="1">Cell membrane</location>
        <topology evidence="1">Multi-pass membrane protein</topology>
    </subcellularLocation>
</comment>
<gene>
    <name evidence="10" type="ORF">GAO09_06485</name>
</gene>
<feature type="transmembrane region" description="Helical" evidence="8">
    <location>
        <begin position="93"/>
        <end position="109"/>
    </location>
</feature>